<dbReference type="Proteomes" id="UP000735302">
    <property type="component" value="Unassembled WGS sequence"/>
</dbReference>
<reference evidence="1 2" key="1">
    <citation type="journal article" date="2021" name="Elife">
        <title>Chloroplast acquisition without the gene transfer in kleptoplastic sea slugs, Plakobranchus ocellatus.</title>
        <authorList>
            <person name="Maeda T."/>
            <person name="Takahashi S."/>
            <person name="Yoshida T."/>
            <person name="Shimamura S."/>
            <person name="Takaki Y."/>
            <person name="Nagai Y."/>
            <person name="Toyoda A."/>
            <person name="Suzuki Y."/>
            <person name="Arimoto A."/>
            <person name="Ishii H."/>
            <person name="Satoh N."/>
            <person name="Nishiyama T."/>
            <person name="Hasebe M."/>
            <person name="Maruyama T."/>
            <person name="Minagawa J."/>
            <person name="Obokata J."/>
            <person name="Shigenobu S."/>
        </authorList>
    </citation>
    <scope>NUCLEOTIDE SEQUENCE [LARGE SCALE GENOMIC DNA]</scope>
</reference>
<evidence type="ECO:0000313" key="2">
    <source>
        <dbReference type="Proteomes" id="UP000735302"/>
    </source>
</evidence>
<sequence length="114" mass="12333">MVLINDRPTSFRADSFDLVLVHNILTILLKTTSLLLPVPSLFTGAVGAPSAAYVRAGSGACSVGTLYFGVRSSVTLRTDAFFIHRCSEPNSSAFNLSGVPSPLWRHQDWFGFSI</sequence>
<keyword evidence="2" id="KW-1185">Reference proteome</keyword>
<accession>A0AAV4B8G0</accession>
<name>A0AAV4B8G0_9GAST</name>
<gene>
    <name evidence="1" type="ORF">PoB_004238300</name>
</gene>
<dbReference type="AlphaFoldDB" id="A0AAV4B8G0"/>
<evidence type="ECO:0000313" key="1">
    <source>
        <dbReference type="EMBL" id="GFO15878.1"/>
    </source>
</evidence>
<dbReference type="EMBL" id="BLXT01004630">
    <property type="protein sequence ID" value="GFO15878.1"/>
    <property type="molecule type" value="Genomic_DNA"/>
</dbReference>
<proteinExistence type="predicted"/>
<organism evidence="1 2">
    <name type="scientific">Plakobranchus ocellatus</name>
    <dbReference type="NCBI Taxonomy" id="259542"/>
    <lineage>
        <taxon>Eukaryota</taxon>
        <taxon>Metazoa</taxon>
        <taxon>Spiralia</taxon>
        <taxon>Lophotrochozoa</taxon>
        <taxon>Mollusca</taxon>
        <taxon>Gastropoda</taxon>
        <taxon>Heterobranchia</taxon>
        <taxon>Euthyneura</taxon>
        <taxon>Panpulmonata</taxon>
        <taxon>Sacoglossa</taxon>
        <taxon>Placobranchoidea</taxon>
        <taxon>Plakobranchidae</taxon>
        <taxon>Plakobranchus</taxon>
    </lineage>
</organism>
<comment type="caution">
    <text evidence="1">The sequence shown here is derived from an EMBL/GenBank/DDBJ whole genome shotgun (WGS) entry which is preliminary data.</text>
</comment>
<protein>
    <submittedName>
        <fullName evidence="1">Uncharacterized protein</fullName>
    </submittedName>
</protein>